<reference evidence="2 3" key="1">
    <citation type="journal article" date="2016" name="Nat. Commun.">
        <title>Thousands of microbial genomes shed light on interconnected biogeochemical processes in an aquifer system.</title>
        <authorList>
            <person name="Anantharaman K."/>
            <person name="Brown C.T."/>
            <person name="Hug L.A."/>
            <person name="Sharon I."/>
            <person name="Castelle C.J."/>
            <person name="Probst A.J."/>
            <person name="Thomas B.C."/>
            <person name="Singh A."/>
            <person name="Wilkins M.J."/>
            <person name="Karaoz U."/>
            <person name="Brodie E.L."/>
            <person name="Williams K.H."/>
            <person name="Hubbard S.S."/>
            <person name="Banfield J.F."/>
        </authorList>
    </citation>
    <scope>NUCLEOTIDE SEQUENCE [LARGE SCALE GENOMIC DNA]</scope>
</reference>
<keyword evidence="1" id="KW-0472">Membrane</keyword>
<evidence type="ECO:0000256" key="1">
    <source>
        <dbReference type="SAM" id="Phobius"/>
    </source>
</evidence>
<protein>
    <submittedName>
        <fullName evidence="2">Uncharacterized protein</fullName>
    </submittedName>
</protein>
<dbReference type="Proteomes" id="UP000178413">
    <property type="component" value="Unassembled WGS sequence"/>
</dbReference>
<evidence type="ECO:0000313" key="2">
    <source>
        <dbReference type="EMBL" id="OHA24133.1"/>
    </source>
</evidence>
<accession>A0A1G2MJT2</accession>
<keyword evidence="1" id="KW-1133">Transmembrane helix</keyword>
<dbReference type="EMBL" id="MHRM01000012">
    <property type="protein sequence ID" value="OHA24133.1"/>
    <property type="molecule type" value="Genomic_DNA"/>
</dbReference>
<gene>
    <name evidence="2" type="ORF">A3D50_01170</name>
</gene>
<name>A0A1G2MJT2_9BACT</name>
<dbReference type="AlphaFoldDB" id="A0A1G2MJT2"/>
<evidence type="ECO:0000313" key="3">
    <source>
        <dbReference type="Proteomes" id="UP000178413"/>
    </source>
</evidence>
<organism evidence="2 3">
    <name type="scientific">Candidatus Taylorbacteria bacterium RIFCSPHIGHO2_02_FULL_44_12</name>
    <dbReference type="NCBI Taxonomy" id="1802308"/>
    <lineage>
        <taxon>Bacteria</taxon>
        <taxon>Candidatus Tayloriibacteriota</taxon>
    </lineage>
</organism>
<feature type="transmembrane region" description="Helical" evidence="1">
    <location>
        <begin position="32"/>
        <end position="53"/>
    </location>
</feature>
<dbReference type="STRING" id="1802308.A3D50_01170"/>
<dbReference type="SUPFAM" id="SSF75011">
    <property type="entry name" value="3-carboxy-cis,cis-mucoante lactonizing enzyme"/>
    <property type="match status" value="1"/>
</dbReference>
<keyword evidence="1" id="KW-0812">Transmembrane</keyword>
<sequence>MIFLEYLNIDRIANKSEPGSVCPKKGFIVMDIMLALALSALFVAVIAQAYLVAGNIFERARDRRVLIDNYQSGLGVVNQNSYGNDLIENNITLDYLVFTAIRRPVLPNLIVSTGTPLCSADFRNNKIIGSFEGLFPAIQQPLIRRIILPINPSLPLTDLEVRNGIAYISTDSATASDPDIIIADIRHPDSPSILSTLNTGPGLVSLSIVGKRIFAAAASTLAQLHIIRLDRLESPILERTYRLPLPYATATLPWGSSIFSRFDRVYLGTEKWDGQEFSIIDIQNPLAPIKIAGMEIGSRVGDISVNNSLAYIASAHFPQLRVIDIADPFRPFLLSLLTPSGWERQEGKVLSMFEGALGFGRTVGGFNIAKDHELFSWPALSSASLDAPFSLDIPGGIYGLVMDKNHTYVATRQAGRELMIFNRSLVSTSSEIYSLPAFPRTLTCDGDHLYILDAAMPKIYEIFFP</sequence>
<proteinExistence type="predicted"/>
<comment type="caution">
    <text evidence="2">The sequence shown here is derived from an EMBL/GenBank/DDBJ whole genome shotgun (WGS) entry which is preliminary data.</text>
</comment>